<proteinExistence type="predicted"/>
<organism evidence="1 2">
    <name type="scientific">Xylaria curta</name>
    <dbReference type="NCBI Taxonomy" id="42375"/>
    <lineage>
        <taxon>Eukaryota</taxon>
        <taxon>Fungi</taxon>
        <taxon>Dikarya</taxon>
        <taxon>Ascomycota</taxon>
        <taxon>Pezizomycotina</taxon>
        <taxon>Sordariomycetes</taxon>
        <taxon>Xylariomycetidae</taxon>
        <taxon>Xylariales</taxon>
        <taxon>Xylariaceae</taxon>
        <taxon>Xylaria</taxon>
    </lineage>
</organism>
<dbReference type="Proteomes" id="UP001143856">
    <property type="component" value="Unassembled WGS sequence"/>
</dbReference>
<sequence>MRLIPMQRVRRLSNHFAPIVLRGFSETTDEETWVKKGHELGEVLSWALTGTIFKVVNSRDESKDANNVTSNEPLPMHFDGVFKFTEKITDPATGAVTKVLNPPGYQYFTCIATAPKGDGYTLFCSSRLAFRYLPRPWSLEALEPVTWKMINDGFWSNEHRGHAASVAAPRRQASRASAGTRRGAGEQDQVLDFTVAMENADQSLVQLVEKLTYDFRTCLRFSWERGDVLVNDNMAMLHTRTSYTSACDRELWRIHLD</sequence>
<evidence type="ECO:0000313" key="1">
    <source>
        <dbReference type="EMBL" id="KAJ2968775.1"/>
    </source>
</evidence>
<gene>
    <name evidence="1" type="ORF">NUW58_g10146</name>
</gene>
<protein>
    <submittedName>
        <fullName evidence="1">Uncharacterized protein</fullName>
    </submittedName>
</protein>
<reference evidence="1" key="1">
    <citation type="submission" date="2022-10" db="EMBL/GenBank/DDBJ databases">
        <title>Genome Sequence of Xylaria curta.</title>
        <authorList>
            <person name="Buettner E."/>
        </authorList>
    </citation>
    <scope>NUCLEOTIDE SEQUENCE</scope>
    <source>
        <strain evidence="1">Babe10</strain>
    </source>
</reference>
<evidence type="ECO:0000313" key="2">
    <source>
        <dbReference type="Proteomes" id="UP001143856"/>
    </source>
</evidence>
<keyword evidence="2" id="KW-1185">Reference proteome</keyword>
<dbReference type="EMBL" id="JAPDGR010004219">
    <property type="protein sequence ID" value="KAJ2968775.1"/>
    <property type="molecule type" value="Genomic_DNA"/>
</dbReference>
<name>A0ACC1MP92_9PEZI</name>
<comment type="caution">
    <text evidence="1">The sequence shown here is derived from an EMBL/GenBank/DDBJ whole genome shotgun (WGS) entry which is preliminary data.</text>
</comment>
<accession>A0ACC1MP92</accession>